<organism evidence="3 4">
    <name type="scientific">Roseburia inulinivorans</name>
    <dbReference type="NCBI Taxonomy" id="360807"/>
    <lineage>
        <taxon>Bacteria</taxon>
        <taxon>Bacillati</taxon>
        <taxon>Bacillota</taxon>
        <taxon>Clostridia</taxon>
        <taxon>Lachnospirales</taxon>
        <taxon>Lachnospiraceae</taxon>
        <taxon>Roseburia</taxon>
    </lineage>
</organism>
<evidence type="ECO:0000313" key="2">
    <source>
        <dbReference type="EMBL" id="CUN30172.1"/>
    </source>
</evidence>
<dbReference type="SMART" id="SM00240">
    <property type="entry name" value="FHA"/>
    <property type="match status" value="1"/>
</dbReference>
<evidence type="ECO:0000313" key="3">
    <source>
        <dbReference type="EMBL" id="CUO42304.1"/>
    </source>
</evidence>
<gene>
    <name evidence="3" type="ORF">ERS852392_03114</name>
    <name evidence="2" type="ORF">ERS852444_03419</name>
</gene>
<dbReference type="InterPro" id="IPR000253">
    <property type="entry name" value="FHA_dom"/>
</dbReference>
<reference evidence="4 5" key="1">
    <citation type="submission" date="2015-09" db="EMBL/GenBank/DDBJ databases">
        <authorList>
            <consortium name="Pathogen Informatics"/>
        </authorList>
    </citation>
    <scope>NUCLEOTIDE SEQUENCE [LARGE SCALE GENOMIC DNA]</scope>
    <source>
        <strain evidence="3 4">2789STDY5608835</strain>
        <strain evidence="2 5">2789STDY5608887</strain>
    </source>
</reference>
<dbReference type="Proteomes" id="UP000095395">
    <property type="component" value="Unassembled WGS sequence"/>
</dbReference>
<evidence type="ECO:0000259" key="1">
    <source>
        <dbReference type="PROSITE" id="PS50006"/>
    </source>
</evidence>
<dbReference type="AlphaFoldDB" id="A0A174EWZ6"/>
<dbReference type="PROSITE" id="PS50006">
    <property type="entry name" value="FHA_DOMAIN"/>
    <property type="match status" value="1"/>
</dbReference>
<dbReference type="CDD" id="cd00060">
    <property type="entry name" value="FHA"/>
    <property type="match status" value="1"/>
</dbReference>
<proteinExistence type="predicted"/>
<evidence type="ECO:0000313" key="4">
    <source>
        <dbReference type="Proteomes" id="UP000095395"/>
    </source>
</evidence>
<dbReference type="Proteomes" id="UP000095453">
    <property type="component" value="Unassembled WGS sequence"/>
</dbReference>
<dbReference type="Pfam" id="PF00498">
    <property type="entry name" value="FHA"/>
    <property type="match status" value="1"/>
</dbReference>
<dbReference type="Gene3D" id="2.60.200.20">
    <property type="match status" value="1"/>
</dbReference>
<sequence>MRDLAKYRIVSRGSLVTIKSKLSLGEQINEREINVFERQLFRGCFRPRQEGKKIIIYTAPDVIELGAYLKNGLEEDVFYQIIAQTVEMTKRIEMNGLYLHNLMLQPELVYISERTKELFFVYQPIISRTTSGNVYAFLGDITQLAIKNSKEEKEFLKAFEKFLNDTKNYKIEDIEKYIRKMYPQVFRKIVTADAGKSGFITNDRASYENHYHREEDEEGTTLLVEGDEGGTTLLVEDEEEGTTLLQQEAFPIFERKNTGESVEINKNIFTIGKENESDFIVSNNKAISRRHAVIEKINGNYYLTDKKSTNHTYLNGEILEPERAYVLSDNDNIRIADEEFIFFLN</sequence>
<protein>
    <submittedName>
        <fullName evidence="3">Methylglyoxal synthase</fullName>
    </submittedName>
</protein>
<dbReference type="InterPro" id="IPR050923">
    <property type="entry name" value="Cell_Proc_Reg/RNA_Proc"/>
</dbReference>
<dbReference type="InterPro" id="IPR008984">
    <property type="entry name" value="SMAD_FHA_dom_sf"/>
</dbReference>
<dbReference type="InterPro" id="IPR045962">
    <property type="entry name" value="DUF6382"/>
</dbReference>
<evidence type="ECO:0000313" key="5">
    <source>
        <dbReference type="Proteomes" id="UP000095453"/>
    </source>
</evidence>
<dbReference type="SUPFAM" id="SSF49879">
    <property type="entry name" value="SMAD/FHA domain"/>
    <property type="match status" value="1"/>
</dbReference>
<feature type="domain" description="FHA" evidence="1">
    <location>
        <begin position="269"/>
        <end position="319"/>
    </location>
</feature>
<dbReference type="Pfam" id="PF19909">
    <property type="entry name" value="DUF6382"/>
    <property type="match status" value="1"/>
</dbReference>
<dbReference type="PANTHER" id="PTHR23308">
    <property type="entry name" value="NUCLEAR INHIBITOR OF PROTEIN PHOSPHATASE-1"/>
    <property type="match status" value="1"/>
</dbReference>
<accession>A0A174EWZ6</accession>
<name>A0A174EWZ6_9FIRM</name>
<dbReference type="EMBL" id="CYYR01000029">
    <property type="protein sequence ID" value="CUO42304.1"/>
    <property type="molecule type" value="Genomic_DNA"/>
</dbReference>
<dbReference type="EMBL" id="CYXX01000042">
    <property type="protein sequence ID" value="CUN30172.1"/>
    <property type="molecule type" value="Genomic_DNA"/>
</dbReference>